<dbReference type="PANTHER" id="PTHR30371:SF0">
    <property type="entry name" value="SEC-INDEPENDENT PROTEIN TRANSLOCASE PROTEIN TATC, CHLOROPLASTIC-RELATED"/>
    <property type="match status" value="1"/>
</dbReference>
<proteinExistence type="inferred from homology"/>
<reference evidence="7" key="1">
    <citation type="journal article" date="2021" name="Ecol Indic">
        <title>Morphological and molecular identification reveals that waters from an isolated oasis in Tamanrasset (extreme South of Algerian Sahara) are colonized by opportunistic and pollution-tolerant diatom species.</title>
        <authorList>
            <person name="Gastineau R."/>
            <person name="Hamedi C."/>
            <person name="Baba Hamed M.B."/>
            <person name="Abi-Ayad S.-M.E.-A."/>
            <person name="Bak M."/>
            <person name="Lemieux C."/>
            <person name="Turmel M."/>
            <person name="Dobosz S."/>
            <person name="Wrobel R.J."/>
            <person name="Kierzek A."/>
            <person name="Lange-Bertalot H."/>
            <person name="Witkowski A."/>
        </authorList>
    </citation>
    <scope>NUCLEOTIDE SEQUENCE</scope>
    <source>
        <strain evidence="7">SZCZR1828</strain>
    </source>
</reference>
<dbReference type="Pfam" id="PF00902">
    <property type="entry name" value="TatC"/>
    <property type="match status" value="1"/>
</dbReference>
<sequence>MSSYYKYYLEIKNRTLLLLLTWLSLLTVCYFFKEPLLFVFINSNKYYNELNSLPYFIFTDVGEVFYVYLQLIFFIANQITILMLFYHSLMFLTLGLYYSEYIRLQSAFKIFIIAWLCAVILLKEFVVPFSWSFFLSFQGTNESLQPISFFFEARIIEYLNYFTNLYYICLANCQIFTLLTLILNHLSDNIGTIKTFRKLFYFIFVIFSTLTTPPDVASQIMMSSSLILLYELLVFLKYLKL</sequence>
<evidence type="ECO:0000256" key="4">
    <source>
        <dbReference type="ARBA" id="ARBA00022989"/>
    </source>
</evidence>
<organism evidence="7">
    <name type="scientific">Nitzschia supralitorea</name>
    <dbReference type="NCBI Taxonomy" id="303403"/>
    <lineage>
        <taxon>Eukaryota</taxon>
        <taxon>Sar</taxon>
        <taxon>Stramenopiles</taxon>
        <taxon>Ochrophyta</taxon>
        <taxon>Bacillariophyta</taxon>
        <taxon>Bacillariophyceae</taxon>
        <taxon>Bacillariophycidae</taxon>
        <taxon>Bacillariales</taxon>
        <taxon>Bacillariaceae</taxon>
        <taxon>Nitzschia</taxon>
    </lineage>
</organism>
<feature type="transmembrane region" description="Helical" evidence="6">
    <location>
        <begin position="198"/>
        <end position="214"/>
    </location>
</feature>
<geneLocation type="mitochondrion" evidence="7"/>
<comment type="subcellular location">
    <subcellularLocation>
        <location evidence="1">Membrane</location>
        <topology evidence="1">Multi-pass membrane protein</topology>
    </subcellularLocation>
</comment>
<name>A0A8F1B7U0_9STRA</name>
<keyword evidence="7" id="KW-0496">Mitochondrion</keyword>
<dbReference type="GO" id="GO:0043953">
    <property type="term" value="P:protein transport by the Tat complex"/>
    <property type="evidence" value="ECO:0007669"/>
    <property type="project" value="TreeGrafter"/>
</dbReference>
<feature type="transmembrane region" description="Helical" evidence="6">
    <location>
        <begin position="65"/>
        <end position="98"/>
    </location>
</feature>
<dbReference type="GeneID" id="67123337"/>
<dbReference type="EMBL" id="MT383639">
    <property type="protein sequence ID" value="QWM93255.1"/>
    <property type="molecule type" value="Genomic_DNA"/>
</dbReference>
<keyword evidence="4 6" id="KW-1133">Transmembrane helix</keyword>
<dbReference type="InterPro" id="IPR002033">
    <property type="entry name" value="TatC"/>
</dbReference>
<keyword evidence="5 6" id="KW-0472">Membrane</keyword>
<keyword evidence="3 6" id="KW-0812">Transmembrane</keyword>
<evidence type="ECO:0000256" key="2">
    <source>
        <dbReference type="ARBA" id="ARBA00008882"/>
    </source>
</evidence>
<evidence type="ECO:0000256" key="3">
    <source>
        <dbReference type="ARBA" id="ARBA00022692"/>
    </source>
</evidence>
<protein>
    <submittedName>
        <fullName evidence="7">SecY-independant transporter protein</fullName>
    </submittedName>
</protein>
<gene>
    <name evidence="7" type="primary">tatC</name>
</gene>
<evidence type="ECO:0000256" key="6">
    <source>
        <dbReference type="SAM" id="Phobius"/>
    </source>
</evidence>
<accession>A0A8F1B7U0</accession>
<dbReference type="GO" id="GO:0033281">
    <property type="term" value="C:TAT protein transport complex"/>
    <property type="evidence" value="ECO:0007669"/>
    <property type="project" value="TreeGrafter"/>
</dbReference>
<dbReference type="GO" id="GO:0009977">
    <property type="term" value="F:proton motive force dependent protein transmembrane transporter activity"/>
    <property type="evidence" value="ECO:0007669"/>
    <property type="project" value="TreeGrafter"/>
</dbReference>
<evidence type="ECO:0000256" key="1">
    <source>
        <dbReference type="ARBA" id="ARBA00004141"/>
    </source>
</evidence>
<feature type="transmembrane region" description="Helical" evidence="6">
    <location>
        <begin position="110"/>
        <end position="134"/>
    </location>
</feature>
<feature type="transmembrane region" description="Helical" evidence="6">
    <location>
        <begin position="165"/>
        <end position="186"/>
    </location>
</feature>
<dbReference type="PANTHER" id="PTHR30371">
    <property type="entry name" value="SEC-INDEPENDENT PROTEIN TRANSLOCASE PROTEIN TATC"/>
    <property type="match status" value="1"/>
</dbReference>
<evidence type="ECO:0000313" key="7">
    <source>
        <dbReference type="EMBL" id="QWM93255.1"/>
    </source>
</evidence>
<dbReference type="AlphaFoldDB" id="A0A8F1B7U0"/>
<comment type="similarity">
    <text evidence="2">Belongs to the TatC family.</text>
</comment>
<dbReference type="RefSeq" id="YP_010133765.1">
    <property type="nucleotide sequence ID" value="NC_056788.1"/>
</dbReference>
<dbReference type="GO" id="GO:0065002">
    <property type="term" value="P:intracellular protein transmembrane transport"/>
    <property type="evidence" value="ECO:0007669"/>
    <property type="project" value="TreeGrafter"/>
</dbReference>
<evidence type="ECO:0000256" key="5">
    <source>
        <dbReference type="ARBA" id="ARBA00023136"/>
    </source>
</evidence>